<protein>
    <recommendedName>
        <fullName evidence="8">Lipoyl-binding domain-containing protein</fullName>
    </recommendedName>
</protein>
<dbReference type="Pfam" id="PF00364">
    <property type="entry name" value="Biotin_lipoyl"/>
    <property type="match status" value="2"/>
</dbReference>
<accession>A0ABT0N7W9</accession>
<keyword evidence="4" id="KW-0450">Lipoyl</keyword>
<comment type="subunit">
    <text evidence="2">Forms a 24-polypeptide structural core with octahedral symmetry.</text>
</comment>
<evidence type="ECO:0000259" key="8">
    <source>
        <dbReference type="PROSITE" id="PS50968"/>
    </source>
</evidence>
<organism evidence="9 10">
    <name type="scientific">Shewanella corallii</name>
    <dbReference type="NCBI Taxonomy" id="560080"/>
    <lineage>
        <taxon>Bacteria</taxon>
        <taxon>Pseudomonadati</taxon>
        <taxon>Pseudomonadota</taxon>
        <taxon>Gammaproteobacteria</taxon>
        <taxon>Alteromonadales</taxon>
        <taxon>Shewanellaceae</taxon>
        <taxon>Shewanella</taxon>
    </lineage>
</organism>
<evidence type="ECO:0000256" key="3">
    <source>
        <dbReference type="ARBA" id="ARBA00022679"/>
    </source>
</evidence>
<proteinExistence type="predicted"/>
<evidence type="ECO:0000256" key="5">
    <source>
        <dbReference type="ARBA" id="ARBA00023315"/>
    </source>
</evidence>
<dbReference type="InterPro" id="IPR000089">
    <property type="entry name" value="Biotin_lipoyl"/>
</dbReference>
<evidence type="ECO:0000256" key="4">
    <source>
        <dbReference type="ARBA" id="ARBA00022823"/>
    </source>
</evidence>
<gene>
    <name evidence="9" type="ORF">L2725_12105</name>
</gene>
<feature type="transmembrane region" description="Helical" evidence="7">
    <location>
        <begin position="204"/>
        <end position="223"/>
    </location>
</feature>
<comment type="caution">
    <text evidence="9">The sequence shown here is derived from an EMBL/GenBank/DDBJ whole genome shotgun (WGS) entry which is preliminary data.</text>
</comment>
<feature type="compositionally biased region" description="Polar residues" evidence="6">
    <location>
        <begin position="163"/>
        <end position="172"/>
    </location>
</feature>
<evidence type="ECO:0000256" key="1">
    <source>
        <dbReference type="ARBA" id="ARBA00001938"/>
    </source>
</evidence>
<keyword evidence="10" id="KW-1185">Reference proteome</keyword>
<dbReference type="PANTHER" id="PTHR43178">
    <property type="entry name" value="DIHYDROLIPOAMIDE ACETYLTRANSFERASE COMPONENT OF PYRUVATE DEHYDROGENASE COMPLEX"/>
    <property type="match status" value="1"/>
</dbReference>
<dbReference type="Gene3D" id="2.40.50.100">
    <property type="match status" value="2"/>
</dbReference>
<keyword evidence="7" id="KW-0472">Membrane</keyword>
<dbReference type="PROSITE" id="PS00189">
    <property type="entry name" value="LIPOYL"/>
    <property type="match status" value="1"/>
</dbReference>
<comment type="cofactor">
    <cofactor evidence="1">
        <name>(R)-lipoate</name>
        <dbReference type="ChEBI" id="CHEBI:83088"/>
    </cofactor>
</comment>
<evidence type="ECO:0000256" key="2">
    <source>
        <dbReference type="ARBA" id="ARBA00011484"/>
    </source>
</evidence>
<dbReference type="EMBL" id="JAKIKT010000004">
    <property type="protein sequence ID" value="MCL2914509.1"/>
    <property type="molecule type" value="Genomic_DNA"/>
</dbReference>
<reference evidence="9 10" key="1">
    <citation type="submission" date="2022-01" db="EMBL/GenBank/DDBJ databases">
        <title>Whole genome-based taxonomy of the Shewanellaceae.</title>
        <authorList>
            <person name="Martin-Rodriguez A.J."/>
        </authorList>
    </citation>
    <scope>NUCLEOTIDE SEQUENCE [LARGE SCALE GENOMIC DNA]</scope>
    <source>
        <strain evidence="9 10">DSM 21332</strain>
    </source>
</reference>
<evidence type="ECO:0000256" key="6">
    <source>
        <dbReference type="SAM" id="MobiDB-lite"/>
    </source>
</evidence>
<dbReference type="InterPro" id="IPR003016">
    <property type="entry name" value="2-oxoA_DH_lipoyl-BS"/>
</dbReference>
<feature type="compositionally biased region" description="Low complexity" evidence="6">
    <location>
        <begin position="173"/>
        <end position="191"/>
    </location>
</feature>
<evidence type="ECO:0000313" key="9">
    <source>
        <dbReference type="EMBL" id="MCL2914509.1"/>
    </source>
</evidence>
<keyword evidence="3" id="KW-0808">Transferase</keyword>
<dbReference type="PANTHER" id="PTHR43178:SF5">
    <property type="entry name" value="LIPOAMIDE ACYLTRANSFERASE COMPONENT OF BRANCHED-CHAIN ALPHA-KETO ACID DEHYDROGENASE COMPLEX, MITOCHONDRIAL"/>
    <property type="match status" value="1"/>
</dbReference>
<sequence>MIVELRVPVFTEDHGELSIYSLNARVNQKLRQEEPVFVIESDDGLMEMRSPCHGVVTQYFVEEDEIVEPGELVATMLMTGQLDDSEERKLKVPSIPESGNITIAALHVKAGEPFRKDAPLVDLETDKAVIGINAPSDGVITEFLVHQGDFVEPEQVIARMKTTGEQSKSIAEQQPIRSSSSQSHKSQTSYQTRKPAAVMGIDKSLLKIVGALALAAVIGYLIFAN</sequence>
<dbReference type="InterPro" id="IPR011053">
    <property type="entry name" value="Single_hybrid_motif"/>
</dbReference>
<evidence type="ECO:0000256" key="7">
    <source>
        <dbReference type="SAM" id="Phobius"/>
    </source>
</evidence>
<dbReference type="SUPFAM" id="SSF51230">
    <property type="entry name" value="Single hybrid motif"/>
    <property type="match status" value="2"/>
</dbReference>
<dbReference type="InterPro" id="IPR050743">
    <property type="entry name" value="2-oxoacid_DH_E2_comp"/>
</dbReference>
<feature type="region of interest" description="Disordered" evidence="6">
    <location>
        <begin position="162"/>
        <end position="193"/>
    </location>
</feature>
<keyword evidence="5" id="KW-0012">Acyltransferase</keyword>
<keyword evidence="7" id="KW-0812">Transmembrane</keyword>
<dbReference type="PROSITE" id="PS50968">
    <property type="entry name" value="BIOTINYL_LIPOYL"/>
    <property type="match status" value="1"/>
</dbReference>
<name>A0ABT0N7W9_9GAMM</name>
<dbReference type="Proteomes" id="UP001202831">
    <property type="component" value="Unassembled WGS sequence"/>
</dbReference>
<keyword evidence="7" id="KW-1133">Transmembrane helix</keyword>
<feature type="domain" description="Lipoyl-binding" evidence="8">
    <location>
        <begin position="87"/>
        <end position="161"/>
    </location>
</feature>
<evidence type="ECO:0000313" key="10">
    <source>
        <dbReference type="Proteomes" id="UP001202831"/>
    </source>
</evidence>
<dbReference type="RefSeq" id="WP_249249187.1">
    <property type="nucleotide sequence ID" value="NZ_JAKIKT010000004.1"/>
</dbReference>
<dbReference type="CDD" id="cd06849">
    <property type="entry name" value="lipoyl_domain"/>
    <property type="match status" value="2"/>
</dbReference>